<dbReference type="RefSeq" id="XP_009493837.1">
    <property type="nucleotide sequence ID" value="XM_009495562.1"/>
</dbReference>
<accession>A0A058ZCZ9</accession>
<reference evidence="1" key="1">
    <citation type="submission" date="2013-04" db="EMBL/GenBank/DDBJ databases">
        <title>The Genome Sequence of Fonticula alba ATCC 38817.</title>
        <authorList>
            <consortium name="The Broad Institute Genomics Platform"/>
            <person name="Russ C."/>
            <person name="Cuomo C."/>
            <person name="Burger G."/>
            <person name="Gray M.W."/>
            <person name="Holland P.W.H."/>
            <person name="King N."/>
            <person name="Lang F.B.F."/>
            <person name="Roger A.J."/>
            <person name="Ruiz-Trillo I."/>
            <person name="Brown M."/>
            <person name="Walker B."/>
            <person name="Young S."/>
            <person name="Zeng Q."/>
            <person name="Gargeya S."/>
            <person name="Fitzgerald M."/>
            <person name="Haas B."/>
            <person name="Abouelleil A."/>
            <person name="Allen A.W."/>
            <person name="Alvarado L."/>
            <person name="Arachchi H.M."/>
            <person name="Berlin A.M."/>
            <person name="Chapman S.B."/>
            <person name="Gainer-Dewar J."/>
            <person name="Goldberg J."/>
            <person name="Griggs A."/>
            <person name="Gujja S."/>
            <person name="Hansen M."/>
            <person name="Howarth C."/>
            <person name="Imamovic A."/>
            <person name="Ireland A."/>
            <person name="Larimer J."/>
            <person name="McCowan C."/>
            <person name="Murphy C."/>
            <person name="Pearson M."/>
            <person name="Poon T.W."/>
            <person name="Priest M."/>
            <person name="Roberts A."/>
            <person name="Saif S."/>
            <person name="Shea T."/>
            <person name="Sisk P."/>
            <person name="Sykes S."/>
            <person name="Wortman J."/>
            <person name="Nusbaum C."/>
            <person name="Birren B."/>
        </authorList>
    </citation>
    <scope>NUCLEOTIDE SEQUENCE [LARGE SCALE GENOMIC DNA]</scope>
    <source>
        <strain evidence="1">ATCC 38817</strain>
    </source>
</reference>
<organism evidence="1">
    <name type="scientific">Fonticula alba</name>
    <name type="common">Slime mold</name>
    <dbReference type="NCBI Taxonomy" id="691883"/>
    <lineage>
        <taxon>Eukaryota</taxon>
        <taxon>Rotosphaerida</taxon>
        <taxon>Fonticulaceae</taxon>
        <taxon>Fonticula</taxon>
    </lineage>
</organism>
<keyword evidence="2" id="KW-1185">Reference proteome</keyword>
<evidence type="ECO:0000313" key="1">
    <source>
        <dbReference type="EMBL" id="KCV72259.1"/>
    </source>
</evidence>
<dbReference type="AlphaFoldDB" id="A0A058ZCZ9"/>
<gene>
    <name evidence="1" type="ORF">H696_01658</name>
</gene>
<dbReference type="EMBL" id="KB932202">
    <property type="protein sequence ID" value="KCV72259.1"/>
    <property type="molecule type" value="Genomic_DNA"/>
</dbReference>
<dbReference type="GeneID" id="20526383"/>
<evidence type="ECO:0000313" key="2">
    <source>
        <dbReference type="Proteomes" id="UP000030693"/>
    </source>
</evidence>
<sequence>MDFPEDRLELFLPLLTTHGNPEVRLRTLRVLLSAVTQESTAVHTDGPRAPDAIEAAAAARRMAGQRIGTNTLPGGLLDDRPADSQKLSHSSFLGAAEAALRQAPDNDQITATVTIPHALVQLLPRMVDLACVAGLPAGSGTEVGSCALPTELDPLVEVLQRVVATCGTTDDNALRFRVYDICAELLRLPAGGPLFEESSGREPSTASPWLRLCPPPQAIAPAALAPPALLMADPLEYLCVLRWCADLLPGSNQEEAPGQGAAAASSAPYLPWPERHRRASAFLLRRGYVAALLSALRLLQGFCLARSQHGPQPGPGQLAVLTAGLPEGTIRELDACPMVEECIGQLYASLAGLSVPVWQDFASRALDAESDMEIDGQASEVPTWGDFLRLGLQVLQAATRALQGAVAFAEGRALPAGTPRHPVPAPVISAALQGLTLVGWHAPETLLTATAGEASLQECLASLLGALAMAAPVRGRPSSMNISREEVFELLAMLIRDPGTRPGDRPLGPMASQSSDPRRALWTCLADAVAPSDLVMFLLRVAAIAPKAGAVASSDRPDARPPLGDEAETGVQARLAALHVLAAALDWPWGVESLLNQPQAVEFLLEPADFDASTSFAIYRVRSAILRALVNDRGGPDDNSPAARRRRELINSIREVIVSFLAQPFVAHSATQASAPTYAMDFAD</sequence>
<proteinExistence type="predicted"/>
<dbReference type="Proteomes" id="UP000030693">
    <property type="component" value="Unassembled WGS sequence"/>
</dbReference>
<protein>
    <submittedName>
        <fullName evidence="1">Uncharacterized protein</fullName>
    </submittedName>
</protein>
<name>A0A058ZCZ9_FONAL</name>